<dbReference type="NCBIfam" id="TIGR00277">
    <property type="entry name" value="HDIG"/>
    <property type="match status" value="1"/>
</dbReference>
<keyword evidence="1" id="KW-0812">Transmembrane</keyword>
<proteinExistence type="predicted"/>
<dbReference type="PROSITE" id="PS51831">
    <property type="entry name" value="HD"/>
    <property type="match status" value="1"/>
</dbReference>
<name>A0A4R5VR25_9BACI</name>
<organism evidence="4 5">
    <name type="scientific">Bacillus salipaludis</name>
    <dbReference type="NCBI Taxonomy" id="2547811"/>
    <lineage>
        <taxon>Bacteria</taxon>
        <taxon>Bacillati</taxon>
        <taxon>Bacillota</taxon>
        <taxon>Bacilli</taxon>
        <taxon>Bacillales</taxon>
        <taxon>Bacillaceae</taxon>
        <taxon>Bacillus</taxon>
    </lineage>
</organism>
<feature type="transmembrane region" description="Helical" evidence="1">
    <location>
        <begin position="83"/>
        <end position="104"/>
    </location>
</feature>
<accession>A0A4R5VR25</accession>
<dbReference type="InterPro" id="IPR006674">
    <property type="entry name" value="HD_domain"/>
</dbReference>
<evidence type="ECO:0000259" key="3">
    <source>
        <dbReference type="PROSITE" id="PS51832"/>
    </source>
</evidence>
<keyword evidence="1" id="KW-0472">Membrane</keyword>
<dbReference type="Proteomes" id="UP000295132">
    <property type="component" value="Unassembled WGS sequence"/>
</dbReference>
<feature type="domain" description="HD-GYP" evidence="3">
    <location>
        <begin position="110"/>
        <end position="307"/>
    </location>
</feature>
<dbReference type="InterPro" id="IPR006675">
    <property type="entry name" value="HDIG_dom"/>
</dbReference>
<dbReference type="AlphaFoldDB" id="A0A4R5VR25"/>
<keyword evidence="1" id="KW-1133">Transmembrane helix</keyword>
<evidence type="ECO:0000256" key="1">
    <source>
        <dbReference type="SAM" id="Phobius"/>
    </source>
</evidence>
<dbReference type="RefSeq" id="WP_133335508.1">
    <property type="nucleotide sequence ID" value="NZ_SMYO01000006.1"/>
</dbReference>
<dbReference type="EMBL" id="SMYO01000006">
    <property type="protein sequence ID" value="TDK61057.1"/>
    <property type="molecule type" value="Genomic_DNA"/>
</dbReference>
<dbReference type="InterPro" id="IPR003607">
    <property type="entry name" value="HD/PDEase_dom"/>
</dbReference>
<sequence>MEKRIQSWLNKPNYFRYGFICILLLSTFLNLTILMDERIYIFYVLATVFLGIGFYNQSPLFLVLCTTLIVTCRYSFAPNLPDAGTFFVQLGTYLLIMVISVGLMKHNQRIKRDNIEMIKVLSKALDSRDTYTSQHSENVAKYALKIAKKMKLSAELCDMTQKAGLLHDIGKIGVPEHILKKPGKLTEEEYSIIKEHPLIGNEIIKHVSSFHETGILDGVLYHHERYDGKGYPHGLKGEEIPLIARILAVADTFDAMTSKRIYRTELDVHKTLAEINQNKGTQFDPEIAEVFLRLFEEEHLIDLQKESSKILFKSQTTKTLGQ</sequence>
<dbReference type="SMART" id="SM00471">
    <property type="entry name" value="HDc"/>
    <property type="match status" value="1"/>
</dbReference>
<feature type="transmembrane region" description="Helical" evidence="1">
    <location>
        <begin position="14"/>
        <end position="33"/>
    </location>
</feature>
<feature type="transmembrane region" description="Helical" evidence="1">
    <location>
        <begin position="39"/>
        <end position="55"/>
    </location>
</feature>
<protein>
    <submittedName>
        <fullName evidence="4">HD-GYP domain-containing protein</fullName>
    </submittedName>
</protein>
<comment type="caution">
    <text evidence="4">The sequence shown here is derived from an EMBL/GenBank/DDBJ whole genome shotgun (WGS) entry which is preliminary data.</text>
</comment>
<dbReference type="Gene3D" id="1.10.3210.10">
    <property type="entry name" value="Hypothetical protein af1432"/>
    <property type="match status" value="1"/>
</dbReference>
<dbReference type="Pfam" id="PF13487">
    <property type="entry name" value="HD_5"/>
    <property type="match status" value="1"/>
</dbReference>
<evidence type="ECO:0000259" key="2">
    <source>
        <dbReference type="PROSITE" id="PS51831"/>
    </source>
</evidence>
<reference evidence="4 5" key="1">
    <citation type="submission" date="2019-03" db="EMBL/GenBank/DDBJ databases">
        <title>Bacillus niacini sp. nov. a Nicotinate-Metabolizing Mesophile Isolated from Soil.</title>
        <authorList>
            <person name="Zhang G."/>
        </authorList>
    </citation>
    <scope>NUCLEOTIDE SEQUENCE [LARGE SCALE GENOMIC DNA]</scope>
    <source>
        <strain evidence="4 5">WN066</strain>
    </source>
</reference>
<dbReference type="CDD" id="cd00077">
    <property type="entry name" value="HDc"/>
    <property type="match status" value="1"/>
</dbReference>
<feature type="transmembrane region" description="Helical" evidence="1">
    <location>
        <begin position="60"/>
        <end position="77"/>
    </location>
</feature>
<dbReference type="SUPFAM" id="SSF109604">
    <property type="entry name" value="HD-domain/PDEase-like"/>
    <property type="match status" value="1"/>
</dbReference>
<evidence type="ECO:0000313" key="5">
    <source>
        <dbReference type="Proteomes" id="UP000295132"/>
    </source>
</evidence>
<evidence type="ECO:0000313" key="4">
    <source>
        <dbReference type="EMBL" id="TDK61057.1"/>
    </source>
</evidence>
<dbReference type="PANTHER" id="PTHR43155:SF2">
    <property type="entry name" value="CYCLIC DI-GMP PHOSPHODIESTERASE PA4108"/>
    <property type="match status" value="1"/>
</dbReference>
<dbReference type="InterPro" id="IPR037522">
    <property type="entry name" value="HD_GYP_dom"/>
</dbReference>
<feature type="domain" description="HD" evidence="2">
    <location>
        <begin position="132"/>
        <end position="256"/>
    </location>
</feature>
<gene>
    <name evidence="4" type="ORF">E2K98_15235</name>
</gene>
<dbReference type="PROSITE" id="PS51832">
    <property type="entry name" value="HD_GYP"/>
    <property type="match status" value="1"/>
</dbReference>
<dbReference type="PANTHER" id="PTHR43155">
    <property type="entry name" value="CYCLIC DI-GMP PHOSPHODIESTERASE PA4108-RELATED"/>
    <property type="match status" value="1"/>
</dbReference>